<sequence>MYRSKINGKTLLVYLLGNVVLAFGVCLNTKTALGVSPVTSVAFNISQITAVPFGVINFFYLCVLIGIQYLLLKGAFQRFQLTQILASFLSSFFLQLFDDLIVLPQALPIRLLALVIGVALTGFGASLTVGMRLIPNPADALAETVGRVLHRPFGFGKNVLDSIAITVSIVLGLFFKGSFLGIGIGTVVAMALTGRVIALCHPWTERLYQRLID</sequence>
<feature type="transmembrane region" description="Helical" evidence="1">
    <location>
        <begin position="155"/>
        <end position="175"/>
    </location>
</feature>
<feature type="transmembrane region" description="Helical" evidence="1">
    <location>
        <begin position="50"/>
        <end position="72"/>
    </location>
</feature>
<feature type="transmembrane region" description="Helical" evidence="1">
    <location>
        <begin position="181"/>
        <end position="200"/>
    </location>
</feature>
<protein>
    <recommendedName>
        <fullName evidence="4">YitT family protein</fullName>
    </recommendedName>
</protein>
<dbReference type="PANTHER" id="PTHR40078">
    <property type="entry name" value="INTEGRAL MEMBRANE PROTEIN-RELATED"/>
    <property type="match status" value="1"/>
</dbReference>
<feature type="transmembrane region" description="Helical" evidence="1">
    <location>
        <begin position="109"/>
        <end position="134"/>
    </location>
</feature>
<organism evidence="2 3">
    <name type="scientific">Streptococcus hillyeri</name>
    <dbReference type="NCBI Taxonomy" id="2282420"/>
    <lineage>
        <taxon>Bacteria</taxon>
        <taxon>Bacillati</taxon>
        <taxon>Bacillota</taxon>
        <taxon>Bacilli</taxon>
        <taxon>Lactobacillales</taxon>
        <taxon>Streptococcaceae</taxon>
        <taxon>Streptococcus</taxon>
    </lineage>
</organism>
<keyword evidence="1" id="KW-1133">Transmembrane helix</keyword>
<evidence type="ECO:0000313" key="2">
    <source>
        <dbReference type="EMBL" id="RLY02541.1"/>
    </source>
</evidence>
<proteinExistence type="predicted"/>
<feature type="transmembrane region" description="Helical" evidence="1">
    <location>
        <begin position="84"/>
        <end position="103"/>
    </location>
</feature>
<keyword evidence="1" id="KW-0472">Membrane</keyword>
<dbReference type="EMBL" id="RCVM01000014">
    <property type="protein sequence ID" value="RLY02541.1"/>
    <property type="molecule type" value="Genomic_DNA"/>
</dbReference>
<dbReference type="RefSeq" id="WP_121835947.1">
    <property type="nucleotide sequence ID" value="NZ_CP163513.1"/>
</dbReference>
<gene>
    <name evidence="2" type="ORF">EAF07_07425</name>
</gene>
<evidence type="ECO:0008006" key="4">
    <source>
        <dbReference type="Google" id="ProtNLM"/>
    </source>
</evidence>
<dbReference type="InterPro" id="IPR038750">
    <property type="entry name" value="YczE/YyaS-like"/>
</dbReference>
<dbReference type="PANTHER" id="PTHR40078:SF1">
    <property type="entry name" value="INTEGRAL MEMBRANE PROTEIN"/>
    <property type="match status" value="1"/>
</dbReference>
<accession>A0A3L9DMJ6</accession>
<feature type="transmembrane region" description="Helical" evidence="1">
    <location>
        <begin position="12"/>
        <end position="30"/>
    </location>
</feature>
<evidence type="ECO:0000256" key="1">
    <source>
        <dbReference type="SAM" id="Phobius"/>
    </source>
</evidence>
<keyword evidence="1" id="KW-0812">Transmembrane</keyword>
<keyword evidence="3" id="KW-1185">Reference proteome</keyword>
<comment type="caution">
    <text evidence="2">The sequence shown here is derived from an EMBL/GenBank/DDBJ whole genome shotgun (WGS) entry which is preliminary data.</text>
</comment>
<dbReference type="Proteomes" id="UP000279194">
    <property type="component" value="Unassembled WGS sequence"/>
</dbReference>
<dbReference type="AlphaFoldDB" id="A0A3L9DMJ6"/>
<reference evidence="2 3" key="1">
    <citation type="submission" date="2018-10" db="EMBL/GenBank/DDBJ databases">
        <title>Streptococcus hillyeri sp. nov., isolated from equine tracheal sample.</title>
        <authorList>
            <person name="Macfadyen A.C."/>
            <person name="Waller A."/>
            <person name="Paterson G.K."/>
        </authorList>
    </citation>
    <scope>NUCLEOTIDE SEQUENCE [LARGE SCALE GENOMIC DNA]</scope>
    <source>
        <strain evidence="2 3">28462</strain>
    </source>
</reference>
<evidence type="ECO:0000313" key="3">
    <source>
        <dbReference type="Proteomes" id="UP000279194"/>
    </source>
</evidence>
<dbReference type="OrthoDB" id="307317at2"/>
<name>A0A3L9DMJ6_9STRE</name>
<dbReference type="Pfam" id="PF19700">
    <property type="entry name" value="DUF6198"/>
    <property type="match status" value="1"/>
</dbReference>